<comment type="caution">
    <text evidence="2">The sequence shown here is derived from an EMBL/GenBank/DDBJ whole genome shotgun (WGS) entry which is preliminary data.</text>
</comment>
<feature type="coiled-coil region" evidence="1">
    <location>
        <begin position="21"/>
        <end position="55"/>
    </location>
</feature>
<name>A0A9E1GBJ7_9FIRM</name>
<evidence type="ECO:0000256" key="1">
    <source>
        <dbReference type="SAM" id="Coils"/>
    </source>
</evidence>
<proteinExistence type="predicted"/>
<reference evidence="2" key="1">
    <citation type="submission" date="2021-02" db="EMBL/GenBank/DDBJ databases">
        <title>Infant gut strain persistence is associated with maternal origin, phylogeny, and functional potential including surface adhesion and iron acquisition.</title>
        <authorList>
            <person name="Lou Y.C."/>
        </authorList>
    </citation>
    <scope>NUCLEOTIDE SEQUENCE</scope>
    <source>
        <strain evidence="2">L2_039_000G1_dasL2_039_000G1_maxbin2.maxbin.077</strain>
    </source>
</reference>
<dbReference type="AlphaFoldDB" id="A0A9E1GBJ7"/>
<dbReference type="Proteomes" id="UP000811365">
    <property type="component" value="Unassembled WGS sequence"/>
</dbReference>
<protein>
    <submittedName>
        <fullName evidence="2">Uncharacterized protein</fullName>
    </submittedName>
</protein>
<accession>A0A9E1GBJ7</accession>
<evidence type="ECO:0000313" key="2">
    <source>
        <dbReference type="EMBL" id="MBS6620690.1"/>
    </source>
</evidence>
<sequence>MRNRPGIYGRVMCPPYTAEDAEFLAERNKVLEEAVNGLAAENFELREDNRNLKESYRYLSTTRIEEKKELKEQSEKSILHRTTVGVTQWVIYWLNAAVKAGNWLIGSLLE</sequence>
<dbReference type="EMBL" id="JAGZYH010000001">
    <property type="protein sequence ID" value="MBS6620690.1"/>
    <property type="molecule type" value="Genomic_DNA"/>
</dbReference>
<keyword evidence="1" id="KW-0175">Coiled coil</keyword>
<evidence type="ECO:0000313" key="3">
    <source>
        <dbReference type="Proteomes" id="UP000811365"/>
    </source>
</evidence>
<gene>
    <name evidence="2" type="ORF">KH315_00730</name>
</gene>
<organism evidence="2 3">
    <name type="scientific">Faecalibacterium prausnitzii</name>
    <dbReference type="NCBI Taxonomy" id="853"/>
    <lineage>
        <taxon>Bacteria</taxon>
        <taxon>Bacillati</taxon>
        <taxon>Bacillota</taxon>
        <taxon>Clostridia</taxon>
        <taxon>Eubacteriales</taxon>
        <taxon>Oscillospiraceae</taxon>
        <taxon>Faecalibacterium</taxon>
    </lineage>
</organism>